<evidence type="ECO:0000313" key="10">
    <source>
        <dbReference type="Proteomes" id="UP000467240"/>
    </source>
</evidence>
<feature type="region of interest" description="Disordered" evidence="7">
    <location>
        <begin position="432"/>
        <end position="494"/>
    </location>
</feature>
<dbReference type="OrthoDB" id="69054at2"/>
<keyword evidence="5 8" id="KW-1133">Transmembrane helix</keyword>
<proteinExistence type="predicted"/>
<reference evidence="9 10" key="1">
    <citation type="submission" date="2019-09" db="EMBL/GenBank/DDBJ databases">
        <title>Phylogeny of genus Pseudoclavibacter and closely related genus.</title>
        <authorList>
            <person name="Li Y."/>
        </authorList>
    </citation>
    <scope>NUCLEOTIDE SEQUENCE [LARGE SCALE GENOMIC DNA]</scope>
    <source>
        <strain evidence="9 10">DSM 23821</strain>
    </source>
</reference>
<feature type="transmembrane region" description="Helical" evidence="8">
    <location>
        <begin position="363"/>
        <end position="382"/>
    </location>
</feature>
<comment type="subcellular location">
    <subcellularLocation>
        <location evidence="1">Cell membrane</location>
        <topology evidence="1">Multi-pass membrane protein</topology>
    </subcellularLocation>
</comment>
<feature type="compositionally biased region" description="Low complexity" evidence="7">
    <location>
        <begin position="432"/>
        <end position="446"/>
    </location>
</feature>
<evidence type="ECO:0000256" key="3">
    <source>
        <dbReference type="ARBA" id="ARBA00022475"/>
    </source>
</evidence>
<keyword evidence="2" id="KW-0813">Transport</keyword>
<accession>A0A7J5BTT3</accession>
<protein>
    <submittedName>
        <fullName evidence="9">MFS transporter</fullName>
    </submittedName>
</protein>
<dbReference type="PANTHER" id="PTHR23513:SF6">
    <property type="entry name" value="MAJOR FACILITATOR SUPERFAMILY ASSOCIATED DOMAIN-CONTAINING PROTEIN"/>
    <property type="match status" value="1"/>
</dbReference>
<feature type="transmembrane region" description="Helical" evidence="8">
    <location>
        <begin position="297"/>
        <end position="315"/>
    </location>
</feature>
<feature type="transmembrane region" description="Helical" evidence="8">
    <location>
        <begin position="321"/>
        <end position="342"/>
    </location>
</feature>
<evidence type="ECO:0000256" key="2">
    <source>
        <dbReference type="ARBA" id="ARBA00022448"/>
    </source>
</evidence>
<dbReference type="Proteomes" id="UP000467240">
    <property type="component" value="Unassembled WGS sequence"/>
</dbReference>
<keyword evidence="4 8" id="KW-0812">Transmembrane</keyword>
<feature type="transmembrane region" description="Helical" evidence="8">
    <location>
        <begin position="388"/>
        <end position="407"/>
    </location>
</feature>
<dbReference type="PANTHER" id="PTHR23513">
    <property type="entry name" value="INTEGRAL MEMBRANE EFFLUX PROTEIN-RELATED"/>
    <property type="match status" value="1"/>
</dbReference>
<feature type="transmembrane region" description="Helical" evidence="8">
    <location>
        <begin position="232"/>
        <end position="249"/>
    </location>
</feature>
<evidence type="ECO:0000256" key="7">
    <source>
        <dbReference type="SAM" id="MobiDB-lite"/>
    </source>
</evidence>
<keyword evidence="10" id="KW-1185">Reference proteome</keyword>
<evidence type="ECO:0000256" key="4">
    <source>
        <dbReference type="ARBA" id="ARBA00022692"/>
    </source>
</evidence>
<dbReference type="RefSeq" id="WP_158040230.1">
    <property type="nucleotide sequence ID" value="NZ_JACCFV010000001.1"/>
</dbReference>
<evidence type="ECO:0000256" key="1">
    <source>
        <dbReference type="ARBA" id="ARBA00004651"/>
    </source>
</evidence>
<feature type="transmembrane region" description="Helical" evidence="8">
    <location>
        <begin position="269"/>
        <end position="290"/>
    </location>
</feature>
<feature type="transmembrane region" description="Helical" evidence="8">
    <location>
        <begin position="50"/>
        <end position="72"/>
    </location>
</feature>
<dbReference type="CDD" id="cd06173">
    <property type="entry name" value="MFS_MefA_like"/>
    <property type="match status" value="1"/>
</dbReference>
<dbReference type="GO" id="GO:0005886">
    <property type="term" value="C:plasma membrane"/>
    <property type="evidence" value="ECO:0007669"/>
    <property type="project" value="UniProtKB-SubCell"/>
</dbReference>
<gene>
    <name evidence="9" type="ORF">F8O01_07260</name>
</gene>
<feature type="transmembrane region" description="Helical" evidence="8">
    <location>
        <begin position="79"/>
        <end position="100"/>
    </location>
</feature>
<dbReference type="Pfam" id="PF05977">
    <property type="entry name" value="MFS_3"/>
    <property type="match status" value="1"/>
</dbReference>
<dbReference type="AlphaFoldDB" id="A0A7J5BTT3"/>
<organism evidence="9 10">
    <name type="scientific">Pseudoclavibacter chungangensis</name>
    <dbReference type="NCBI Taxonomy" id="587635"/>
    <lineage>
        <taxon>Bacteria</taxon>
        <taxon>Bacillati</taxon>
        <taxon>Actinomycetota</taxon>
        <taxon>Actinomycetes</taxon>
        <taxon>Micrococcales</taxon>
        <taxon>Microbacteriaceae</taxon>
        <taxon>Pseudoclavibacter</taxon>
    </lineage>
</organism>
<keyword evidence="3" id="KW-1003">Cell membrane</keyword>
<comment type="caution">
    <text evidence="9">The sequence shown here is derived from an EMBL/GenBank/DDBJ whole genome shotgun (WGS) entry which is preliminary data.</text>
</comment>
<dbReference type="EMBL" id="WBJZ01000008">
    <property type="protein sequence ID" value="KAB1657748.1"/>
    <property type="molecule type" value="Genomic_DNA"/>
</dbReference>
<name>A0A7J5BTT3_9MICO</name>
<feature type="transmembrane region" description="Helical" evidence="8">
    <location>
        <begin position="176"/>
        <end position="193"/>
    </location>
</feature>
<evidence type="ECO:0000313" key="9">
    <source>
        <dbReference type="EMBL" id="KAB1657748.1"/>
    </source>
</evidence>
<dbReference type="Gene3D" id="1.20.1250.20">
    <property type="entry name" value="MFS general substrate transporter like domains"/>
    <property type="match status" value="1"/>
</dbReference>
<keyword evidence="6 8" id="KW-0472">Membrane</keyword>
<dbReference type="InterPro" id="IPR010290">
    <property type="entry name" value="TM_effector"/>
</dbReference>
<dbReference type="SUPFAM" id="SSF103473">
    <property type="entry name" value="MFS general substrate transporter"/>
    <property type="match status" value="1"/>
</dbReference>
<evidence type="ECO:0000256" key="8">
    <source>
        <dbReference type="SAM" id="Phobius"/>
    </source>
</evidence>
<dbReference type="InterPro" id="IPR036259">
    <property type="entry name" value="MFS_trans_sf"/>
</dbReference>
<feature type="transmembrane region" description="Helical" evidence="8">
    <location>
        <begin position="106"/>
        <end position="131"/>
    </location>
</feature>
<feature type="transmembrane region" description="Helical" evidence="8">
    <location>
        <begin position="15"/>
        <end position="38"/>
    </location>
</feature>
<evidence type="ECO:0000256" key="6">
    <source>
        <dbReference type="ARBA" id="ARBA00023136"/>
    </source>
</evidence>
<sequence length="494" mass="51302">MHLPRALRPFRHHDYRVLAVAMVASLFAAGMWAVAMVYEVIELGGDPVDLSIVGAATSVGLIVTALIGGAVADRLPKRLILRGVEAVNVLAVGMSATASALGVIEIWHLAVTGALLGAAMGFFFPAYSALLPQILAPDELLAANGLEGMGRPVLQQAAGPAAAGMLVAAISPGTAIAGIAVCHLLAFVTLWWLQPERAASGASSVDERHPDAGRSVLRSIGDGILYTARTPWLRWTLVWAVLIVFLYVGPFEVLTPFVLRDRLDLGAEAFGWLLAVNGAGGAIGSITMASLRLPRRYLTWMLMLWGWSMLPIAVFGFASSFWVLAIAAFVVGLGGGAGNVIWGTLLQRRVPHHMLGRVSSLDFFVSLALMPVSMALAGPLAAVVPVETIFLVVGVGSVVVTMLVWSVGRLARDELTVALDVPADDLPADDVAATAAAPSSSAPTDTGVGTADGRAVRASGPGTGAITIPGADHGVSGLVRGTESPDDEPDAERS</sequence>
<evidence type="ECO:0000256" key="5">
    <source>
        <dbReference type="ARBA" id="ARBA00022989"/>
    </source>
</evidence>
<feature type="compositionally biased region" description="Acidic residues" evidence="7">
    <location>
        <begin position="484"/>
        <end position="494"/>
    </location>
</feature>